<evidence type="ECO:0000313" key="3">
    <source>
        <dbReference type="Proteomes" id="UP001519654"/>
    </source>
</evidence>
<evidence type="ECO:0000256" key="1">
    <source>
        <dbReference type="SAM" id="MobiDB-lite"/>
    </source>
</evidence>
<dbReference type="InterPro" id="IPR007344">
    <property type="entry name" value="GrpB/CoaE"/>
</dbReference>
<name>A0ABS5YZY1_9ACTN</name>
<dbReference type="InterPro" id="IPR043519">
    <property type="entry name" value="NT_sf"/>
</dbReference>
<dbReference type="EMBL" id="JAHKKG010000013">
    <property type="protein sequence ID" value="MBU2669009.1"/>
    <property type="molecule type" value="Genomic_DNA"/>
</dbReference>
<dbReference type="SUPFAM" id="SSF81301">
    <property type="entry name" value="Nucleotidyltransferase"/>
    <property type="match status" value="1"/>
</dbReference>
<comment type="caution">
    <text evidence="2">The sequence shown here is derived from an EMBL/GenBank/DDBJ whole genome shotgun (WGS) entry which is preliminary data.</text>
</comment>
<accession>A0ABS5YZY1</accession>
<dbReference type="RefSeq" id="WP_215793247.1">
    <property type="nucleotide sequence ID" value="NZ_JAHKKG010000013.1"/>
</dbReference>
<organism evidence="2 3">
    <name type="scientific">Paractinoplanes bogorensis</name>
    <dbReference type="NCBI Taxonomy" id="1610840"/>
    <lineage>
        <taxon>Bacteria</taxon>
        <taxon>Bacillati</taxon>
        <taxon>Actinomycetota</taxon>
        <taxon>Actinomycetes</taxon>
        <taxon>Micromonosporales</taxon>
        <taxon>Micromonosporaceae</taxon>
        <taxon>Paractinoplanes</taxon>
    </lineage>
</organism>
<dbReference type="Gene3D" id="3.30.460.10">
    <property type="entry name" value="Beta Polymerase, domain 2"/>
    <property type="match status" value="1"/>
</dbReference>
<protein>
    <submittedName>
        <fullName evidence="2">GrpB family protein</fullName>
    </submittedName>
</protein>
<dbReference type="Pfam" id="PF04229">
    <property type="entry name" value="GrpB"/>
    <property type="match status" value="1"/>
</dbReference>
<dbReference type="Proteomes" id="UP001519654">
    <property type="component" value="Unassembled WGS sequence"/>
</dbReference>
<evidence type="ECO:0000313" key="2">
    <source>
        <dbReference type="EMBL" id="MBU2669009.1"/>
    </source>
</evidence>
<feature type="region of interest" description="Disordered" evidence="1">
    <location>
        <begin position="1"/>
        <end position="24"/>
    </location>
</feature>
<reference evidence="2 3" key="1">
    <citation type="submission" date="2021-06" db="EMBL/GenBank/DDBJ databases">
        <title>Actinoplanes lichenicola sp. nov., and Actinoplanes ovalisporus sp. nov., isolated from lichen in Thailand.</title>
        <authorList>
            <person name="Saeng-In P."/>
            <person name="Kanchanasin P."/>
            <person name="Yuki M."/>
            <person name="Kudo T."/>
            <person name="Ohkuma M."/>
            <person name="Phongsopitanun W."/>
            <person name="Tanasupawat S."/>
        </authorList>
    </citation>
    <scope>NUCLEOTIDE SEQUENCE [LARGE SCALE GENOMIC DNA]</scope>
    <source>
        <strain evidence="2 3">NBRC 110975</strain>
    </source>
</reference>
<dbReference type="PANTHER" id="PTHR34822">
    <property type="entry name" value="GRPB DOMAIN PROTEIN (AFU_ORTHOLOGUE AFUA_1G01530)"/>
    <property type="match status" value="1"/>
</dbReference>
<dbReference type="PANTHER" id="PTHR34822:SF1">
    <property type="entry name" value="GRPB FAMILY PROTEIN"/>
    <property type="match status" value="1"/>
</dbReference>
<keyword evidence="3" id="KW-1185">Reference proteome</keyword>
<proteinExistence type="predicted"/>
<gene>
    <name evidence="2" type="ORF">KOI35_36405</name>
</gene>
<sequence length="200" mass="22411">MGDFPPEITERQVGSPEQNGQVGEWPPRWTSIVIVDYDPVWPQRYATGSAGIRAALGDRLLSIEHVGSTSVPGLAAKPIVDIDVILAGTEDESAYVPALEATGYRLILREPWWQGHRMLVDPDEDFHVHVWPRDAAEPTRHRLFRDWLRAHPDDRELYATTKRRLAAEAGDDYTMSKSDVIDQIFARIFAATSPPSPDTA</sequence>